<evidence type="ECO:0008006" key="3">
    <source>
        <dbReference type="Google" id="ProtNLM"/>
    </source>
</evidence>
<dbReference type="InterPro" id="IPR023214">
    <property type="entry name" value="HAD_sf"/>
</dbReference>
<dbReference type="eggNOG" id="COG4030">
    <property type="taxonomic scope" value="Bacteria"/>
</dbReference>
<dbReference type="Gene3D" id="1.10.3870.10">
    <property type="entry name" value="AF1437-like domain superfamily"/>
    <property type="match status" value="1"/>
</dbReference>
<gene>
    <name evidence="1" type="ORF">HL41_02775</name>
</gene>
<dbReference type="OrthoDB" id="9771107at2"/>
<dbReference type="EMBL" id="CP008796">
    <property type="protein sequence ID" value="AIH03801.1"/>
    <property type="molecule type" value="Genomic_DNA"/>
</dbReference>
<reference evidence="1 2" key="1">
    <citation type="journal article" date="2015" name="Genome Announc.">
        <title>Genome Sequence of a Sulfate-Reducing Thermophilic Bacterium, Thermodesulfobacterium commune DSM 2178T (Phylum Thermodesulfobacteria).</title>
        <authorList>
            <person name="Bhatnagar S."/>
            <person name="Badger J.H."/>
            <person name="Madupu R."/>
            <person name="Khouri H.M."/>
            <person name="O'Connor E.M."/>
            <person name="Robb F.T."/>
            <person name="Ward N.L."/>
            <person name="Eisen J.A."/>
        </authorList>
    </citation>
    <scope>NUCLEOTIDE SEQUENCE [LARGE SCALE GENOMIC DNA]</scope>
    <source>
        <strain evidence="1 2">DSM 2178</strain>
    </source>
</reference>
<keyword evidence="2" id="KW-1185">Reference proteome</keyword>
<evidence type="ECO:0000313" key="2">
    <source>
        <dbReference type="Proteomes" id="UP000028481"/>
    </source>
</evidence>
<name>A0A075WSG1_9BACT</name>
<dbReference type="KEGG" id="tcm:HL41_02775"/>
<dbReference type="HOGENOM" id="CLU_071768_0_0_0"/>
<dbReference type="Proteomes" id="UP000028481">
    <property type="component" value="Chromosome"/>
</dbReference>
<dbReference type="STRING" id="289377.HL41_02775"/>
<dbReference type="Gene3D" id="3.40.50.1000">
    <property type="entry name" value="HAD superfamily/HAD-like"/>
    <property type="match status" value="1"/>
</dbReference>
<dbReference type="SUPFAM" id="SSF56784">
    <property type="entry name" value="HAD-like"/>
    <property type="match status" value="1"/>
</dbReference>
<dbReference type="AlphaFoldDB" id="A0A075WSG1"/>
<organism evidence="1 2">
    <name type="scientific">Thermodesulfobacterium commune DSM 2178</name>
    <dbReference type="NCBI Taxonomy" id="289377"/>
    <lineage>
        <taxon>Bacteria</taxon>
        <taxon>Pseudomonadati</taxon>
        <taxon>Thermodesulfobacteriota</taxon>
        <taxon>Thermodesulfobacteria</taxon>
        <taxon>Thermodesulfobacteriales</taxon>
        <taxon>Thermodesulfobacteriaceae</taxon>
        <taxon>Thermodesulfobacterium</taxon>
    </lineage>
</organism>
<accession>A0A075WSG1</accession>
<dbReference type="RefSeq" id="WP_038061219.1">
    <property type="nucleotide sequence ID" value="NZ_CP008796.1"/>
</dbReference>
<dbReference type="PaxDb" id="289377-HL41_02775"/>
<evidence type="ECO:0000313" key="1">
    <source>
        <dbReference type="EMBL" id="AIH03801.1"/>
    </source>
</evidence>
<proteinExistence type="predicted"/>
<sequence>MPFVAFDCEGPLTLNDNAFEYSKFMMPEGHRFFKQVSRFDDYLADIKKRPGYKPGDTLKLILPFLKLFGATNQSLREFSRKTLLFLPKIPEVLKEIKNLVPTFIISTSYKPYLEALAEAIEFPMDHIFCTEVDLDKVTLSKEEVKILEKLYQEILSYPTIEIPLRATSPSDLPSELLSVLERMEEIFFEIIWNLDVGVFLREINPVGGEEKARACQQISESLNVSFSEGFYVGDSITDMKALTLLRENQGVSLAFNPNRYALKTAEFYALSKNGVIFKDLVKLFIEQGKEGLDSFVSFKDYEFQKVPSESEVFENLVDKCENFRKIIRGALIGDLG</sequence>
<dbReference type="InterPro" id="IPR036412">
    <property type="entry name" value="HAD-like_sf"/>
</dbReference>
<protein>
    <recommendedName>
        <fullName evidence="3">Haloacid dehalogenase</fullName>
    </recommendedName>
</protein>